<protein>
    <submittedName>
        <fullName evidence="2">CHAT domain-containing protein</fullName>
    </submittedName>
</protein>
<evidence type="ECO:0000259" key="1">
    <source>
        <dbReference type="Pfam" id="PF12770"/>
    </source>
</evidence>
<organism evidence="2 3">
    <name type="scientific">Streptomyces wedmorensis</name>
    <dbReference type="NCBI Taxonomy" id="43759"/>
    <lineage>
        <taxon>Bacteria</taxon>
        <taxon>Bacillati</taxon>
        <taxon>Actinomycetota</taxon>
        <taxon>Actinomycetes</taxon>
        <taxon>Kitasatosporales</taxon>
        <taxon>Streptomycetaceae</taxon>
        <taxon>Streptomyces</taxon>
    </lineage>
</organism>
<name>A0ABW6J7P7_STRWE</name>
<dbReference type="InterPro" id="IPR024983">
    <property type="entry name" value="CHAT_dom"/>
</dbReference>
<keyword evidence="3" id="KW-1185">Reference proteome</keyword>
<gene>
    <name evidence="2" type="ORF">ACFQ63_39635</name>
</gene>
<dbReference type="SUPFAM" id="SSF48452">
    <property type="entry name" value="TPR-like"/>
    <property type="match status" value="1"/>
</dbReference>
<dbReference type="Gene3D" id="1.25.40.10">
    <property type="entry name" value="Tetratricopeptide repeat domain"/>
    <property type="match status" value="1"/>
</dbReference>
<evidence type="ECO:0000313" key="2">
    <source>
        <dbReference type="EMBL" id="MFE5985771.1"/>
    </source>
</evidence>
<accession>A0ABW6J7P7</accession>
<dbReference type="EMBL" id="JBHTRV010000064">
    <property type="protein sequence ID" value="MFE5985771.1"/>
    <property type="molecule type" value="Genomic_DNA"/>
</dbReference>
<reference evidence="2 3" key="1">
    <citation type="submission" date="2024-09" db="EMBL/GenBank/DDBJ databases">
        <title>The Natural Products Discovery Center: Release of the First 8490 Sequenced Strains for Exploring Actinobacteria Biosynthetic Diversity.</title>
        <authorList>
            <person name="Kalkreuter E."/>
            <person name="Kautsar S.A."/>
            <person name="Yang D."/>
            <person name="Bader C.D."/>
            <person name="Teijaro C.N."/>
            <person name="Fluegel L."/>
            <person name="Davis C.M."/>
            <person name="Simpson J.R."/>
            <person name="Lauterbach L."/>
            <person name="Steele A.D."/>
            <person name="Gui C."/>
            <person name="Meng S."/>
            <person name="Li G."/>
            <person name="Viehrig K."/>
            <person name="Ye F."/>
            <person name="Su P."/>
            <person name="Kiefer A.F."/>
            <person name="Nichols A."/>
            <person name="Cepeda A.J."/>
            <person name="Yan W."/>
            <person name="Fan B."/>
            <person name="Jiang Y."/>
            <person name="Adhikari A."/>
            <person name="Zheng C.-J."/>
            <person name="Schuster L."/>
            <person name="Cowan T.M."/>
            <person name="Smanski M.J."/>
            <person name="Chevrette M.G."/>
            <person name="De Carvalho L.P.S."/>
            <person name="Shen B."/>
        </authorList>
    </citation>
    <scope>NUCLEOTIDE SEQUENCE [LARGE SCALE GENOMIC DNA]</scope>
    <source>
        <strain evidence="2 3">NPDC056472</strain>
    </source>
</reference>
<sequence length="935" mass="98848">MTPARRDDLVRALGARVLIYRSSMDAEAVTDPQALLWVRELMTIVVDPSTDPGAVRTIADLHLCRSLVLGPELGREDAAVAAALERFGGQAPAGDDADTETVEADRRVAAAYREACESAAAAQRDPEPALLERALRATEAAVGVVPVRLRPLRATVLALRGMVLRQRYERGGDARDLGDAITALREAEAAAGDGHPDRTRILSTLGAALRERHDHGGGLDDVLEAVRVARAAVTAGDAADRGGRLHNLGLALRRRHESTGDATDLDEAVAVHREAVALTPSGHRDHGLLQQGLADALRVRHERHGHAPDFEARLAALEAAVAVGRGDTGGEQPHGPTRSAALLALATALAERHRVTGRGADAERAESLLRAASAALPPRHPRHALIHYERGLLLGRRDRTGSAAALRAAAFHEAATPRLRLRAAHAWARGAMEAGRPDEAMTAYGQAVAQLPALVPRHLAPADAERALADTRGLASDAAACALAVGDAPGALALLELGRGILLGQGMKDHDQLAELRSHAPESAARLEWLRGRLDAGDEEASSDRRHALAAEWDDLLAGIRAREGFEDFMRPRRSAHPLPPGIEGPVVLVNVSRHRCDALVITAEGLEAVALPGLTLPEVLERTVAFLGALDRLREADATDFLTGPSAEAELHGHLGWLWDRVTGPVLDSLGLGVPSGGRPPRIWWIPTGPLAFLPLHAAGHHEEGAGRTVLDRAVSSYAPTVRALGLTRRRTHGTPAPSVLVVAVPEAPAARPLPRAAEEAAVVAGMLTGARLLTGAAATRDAVVASLSDHTWLHFCGHGAAEPATASGSRLLVHDHLDHPLTVAGVSRLDLPSAELAYLSACTTARSGFTTMDEALHLAGGLHLAGFRHVLGSLWEIDDTVALRVAERVYAGLGAPEPVADRAAHALHDAVRETRDRYPSTPSLWAAYIHVGP</sequence>
<comment type="caution">
    <text evidence="2">The sequence shown here is derived from an EMBL/GenBank/DDBJ whole genome shotgun (WGS) entry which is preliminary data.</text>
</comment>
<dbReference type="Proteomes" id="UP001600424">
    <property type="component" value="Unassembled WGS sequence"/>
</dbReference>
<evidence type="ECO:0000313" key="3">
    <source>
        <dbReference type="Proteomes" id="UP001600424"/>
    </source>
</evidence>
<feature type="domain" description="CHAT" evidence="1">
    <location>
        <begin position="656"/>
        <end position="934"/>
    </location>
</feature>
<dbReference type="Pfam" id="PF12770">
    <property type="entry name" value="CHAT"/>
    <property type="match status" value="1"/>
</dbReference>
<dbReference type="InterPro" id="IPR011990">
    <property type="entry name" value="TPR-like_helical_dom_sf"/>
</dbReference>
<proteinExistence type="predicted"/>
<dbReference type="RefSeq" id="WP_386256622.1">
    <property type="nucleotide sequence ID" value="NZ_JBHTRV010000064.1"/>
</dbReference>